<keyword evidence="2" id="KW-0418">Kinase</keyword>
<evidence type="ECO:0000259" key="1">
    <source>
        <dbReference type="Pfam" id="PF07475"/>
    </source>
</evidence>
<dbReference type="Pfam" id="PF07475">
    <property type="entry name" value="Hpr_kinase_C"/>
    <property type="match status" value="1"/>
</dbReference>
<dbReference type="GO" id="GO:0005524">
    <property type="term" value="F:ATP binding"/>
    <property type="evidence" value="ECO:0007669"/>
    <property type="project" value="InterPro"/>
</dbReference>
<dbReference type="InterPro" id="IPR027417">
    <property type="entry name" value="P-loop_NTPase"/>
</dbReference>
<dbReference type="CDD" id="cd01918">
    <property type="entry name" value="HprK_C"/>
    <property type="match status" value="1"/>
</dbReference>
<proteinExistence type="predicted"/>
<dbReference type="EMBL" id="CP032707">
    <property type="protein sequence ID" value="AYG94828.1"/>
    <property type="molecule type" value="Genomic_DNA"/>
</dbReference>
<dbReference type="AlphaFoldDB" id="A0A494REN7"/>
<protein>
    <submittedName>
        <fullName evidence="2">Serine kinase</fullName>
    </submittedName>
</protein>
<sequence length="151" mass="15692">MSAPRQPLHATVAAVRLGGAWRGALIQGPSGVGKSDLALRLMRNGWRLVGDDWVHAFACGGALYAAAPATIAGRMEVRGLGIIDRPFLPLARIVLSLRLTHEPVERLPAAALDVVEGVVLPRLTLDPRPASAPLVVGAAMADLSAPCDGAL</sequence>
<dbReference type="Gene3D" id="3.40.50.300">
    <property type="entry name" value="P-loop containing nucleotide triphosphate hydrolases"/>
    <property type="match status" value="1"/>
</dbReference>
<dbReference type="OrthoDB" id="8326226at2"/>
<feature type="domain" description="HPr kinase/phosphorylase C-terminal" evidence="1">
    <location>
        <begin position="23"/>
        <end position="84"/>
    </location>
</feature>
<reference evidence="2 3" key="1">
    <citation type="submission" date="2018-10" db="EMBL/GenBank/DDBJ databases">
        <title>Complete genome sequence of Brevundimonas naejangsanensis BRV3.</title>
        <authorList>
            <person name="Berrios L."/>
            <person name="Ely B."/>
        </authorList>
    </citation>
    <scope>NUCLEOTIDE SEQUENCE [LARGE SCALE GENOMIC DNA]</scope>
    <source>
        <strain evidence="2 3">BRV3</strain>
    </source>
</reference>
<organism evidence="2 3">
    <name type="scientific">Brevundimonas naejangsanensis</name>
    <dbReference type="NCBI Taxonomy" id="588932"/>
    <lineage>
        <taxon>Bacteria</taxon>
        <taxon>Pseudomonadati</taxon>
        <taxon>Pseudomonadota</taxon>
        <taxon>Alphaproteobacteria</taxon>
        <taxon>Caulobacterales</taxon>
        <taxon>Caulobacteraceae</taxon>
        <taxon>Brevundimonas</taxon>
    </lineage>
</organism>
<keyword evidence="2" id="KW-0808">Transferase</keyword>
<name>A0A494REN7_9CAUL</name>
<evidence type="ECO:0000313" key="3">
    <source>
        <dbReference type="Proteomes" id="UP000276984"/>
    </source>
</evidence>
<dbReference type="RefSeq" id="WP_121481976.1">
    <property type="nucleotide sequence ID" value="NZ_CP032707.1"/>
</dbReference>
<gene>
    <name evidence="2" type="ORF">D8I30_06260</name>
</gene>
<dbReference type="SUPFAM" id="SSF53795">
    <property type="entry name" value="PEP carboxykinase-like"/>
    <property type="match status" value="1"/>
</dbReference>
<keyword evidence="3" id="KW-1185">Reference proteome</keyword>
<dbReference type="InterPro" id="IPR011104">
    <property type="entry name" value="Hpr_kin/Pase_C"/>
</dbReference>
<dbReference type="GO" id="GO:0006109">
    <property type="term" value="P:regulation of carbohydrate metabolic process"/>
    <property type="evidence" value="ECO:0007669"/>
    <property type="project" value="InterPro"/>
</dbReference>
<evidence type="ECO:0000313" key="2">
    <source>
        <dbReference type="EMBL" id="AYG94828.1"/>
    </source>
</evidence>
<dbReference type="Proteomes" id="UP000276984">
    <property type="component" value="Chromosome"/>
</dbReference>
<accession>A0A494REN7</accession>
<dbReference type="GO" id="GO:0000155">
    <property type="term" value="F:phosphorelay sensor kinase activity"/>
    <property type="evidence" value="ECO:0007669"/>
    <property type="project" value="InterPro"/>
</dbReference>